<evidence type="ECO:0000256" key="1">
    <source>
        <dbReference type="ARBA" id="ARBA00006464"/>
    </source>
</evidence>
<dbReference type="PANTHER" id="PTHR30576:SF8">
    <property type="entry name" value="UNDECAPRENYL-PHOSPHATE GALACTOSE PHOSPHOTRANSFERASE"/>
    <property type="match status" value="1"/>
</dbReference>
<reference evidence="3 4" key="1">
    <citation type="submission" date="2017-09" db="EMBL/GenBank/DDBJ databases">
        <title>Complete Genome Sequences of Two Strains of the Meat Spoilage Bacterium Brochothrix thermosphacta Isolated from Ground Chicken.</title>
        <authorList>
            <person name="Paoli G.C."/>
            <person name="Wijey C."/>
            <person name="Chen C.-Y."/>
            <person name="Nguyen L."/>
            <person name="Yan X."/>
            <person name="Irwin P.L."/>
        </authorList>
    </citation>
    <scope>NUCLEOTIDE SEQUENCE [LARGE SCALE GENOMIC DNA]</scope>
    <source>
        <strain evidence="3 4">BI</strain>
    </source>
</reference>
<dbReference type="AlphaFoldDB" id="A0A1D2KMY3"/>
<dbReference type="OrthoDB" id="9808602at2"/>
<dbReference type="EMBL" id="CP023483">
    <property type="protein sequence ID" value="ATF26552.1"/>
    <property type="molecule type" value="Genomic_DNA"/>
</dbReference>
<sequence>MYRYIKRGMDMMGASILLIVFCLPLIIIAGVLAITQKKVLFTQQRVGEAEKIFLIYKFQTMTSAKDKQGELLSDDERLTKFGLFLRKTSLDELPQVVNILKGDMSFIGPRPLLVSYLPLYNSVERKRHLEKPGLTGLAQVNGRNNISWKEKFRWDVLYIERLSFQQDLEIFLLTIKKVIGREDVSQQGHATTLPFEGHHLK</sequence>
<dbReference type="Pfam" id="PF02397">
    <property type="entry name" value="Bac_transf"/>
    <property type="match status" value="1"/>
</dbReference>
<evidence type="ECO:0000313" key="3">
    <source>
        <dbReference type="EMBL" id="ATF26552.1"/>
    </source>
</evidence>
<protein>
    <submittedName>
        <fullName evidence="3">Sugar transferase</fullName>
    </submittedName>
</protein>
<name>A0A1D2KMY3_BROTH</name>
<dbReference type="GO" id="GO:0016780">
    <property type="term" value="F:phosphotransferase activity, for other substituted phosphate groups"/>
    <property type="evidence" value="ECO:0007669"/>
    <property type="project" value="TreeGrafter"/>
</dbReference>
<keyword evidence="4" id="KW-1185">Reference proteome</keyword>
<evidence type="ECO:0000313" key="4">
    <source>
        <dbReference type="Proteomes" id="UP000243591"/>
    </source>
</evidence>
<keyword evidence="3" id="KW-0808">Transferase</keyword>
<accession>A0A1D2KMY3</accession>
<comment type="similarity">
    <text evidence="1">Belongs to the bacterial sugar transferase family.</text>
</comment>
<feature type="domain" description="Bacterial sugar transferase" evidence="2">
    <location>
        <begin position="6"/>
        <end position="179"/>
    </location>
</feature>
<dbReference type="RefSeq" id="WP_069128035.1">
    <property type="nucleotide sequence ID" value="NZ_CP023483.1"/>
</dbReference>
<dbReference type="KEGG" id="bths:CNY62_09195"/>
<proteinExistence type="inferred from homology"/>
<organism evidence="3 4">
    <name type="scientific">Brochothrix thermosphacta</name>
    <name type="common">Microbacterium thermosphactum</name>
    <dbReference type="NCBI Taxonomy" id="2756"/>
    <lineage>
        <taxon>Bacteria</taxon>
        <taxon>Bacillati</taxon>
        <taxon>Bacillota</taxon>
        <taxon>Bacilli</taxon>
        <taxon>Bacillales</taxon>
        <taxon>Listeriaceae</taxon>
        <taxon>Brochothrix</taxon>
    </lineage>
</organism>
<dbReference type="InterPro" id="IPR003362">
    <property type="entry name" value="Bact_transf"/>
</dbReference>
<dbReference type="PANTHER" id="PTHR30576">
    <property type="entry name" value="COLANIC BIOSYNTHESIS UDP-GLUCOSE LIPID CARRIER TRANSFERASE"/>
    <property type="match status" value="1"/>
</dbReference>
<dbReference type="Proteomes" id="UP000243591">
    <property type="component" value="Chromosome"/>
</dbReference>
<evidence type="ECO:0000259" key="2">
    <source>
        <dbReference type="Pfam" id="PF02397"/>
    </source>
</evidence>
<gene>
    <name evidence="3" type="ORF">CNY62_09195</name>
</gene>